<reference evidence="1" key="1">
    <citation type="submission" date="2023-10" db="EMBL/GenBank/DDBJ databases">
        <authorList>
            <person name="Chen Y."/>
            <person name="Shah S."/>
            <person name="Dougan E. K."/>
            <person name="Thang M."/>
            <person name="Chan C."/>
        </authorList>
    </citation>
    <scope>NUCLEOTIDE SEQUENCE [LARGE SCALE GENOMIC DNA]</scope>
</reference>
<organism evidence="1 2">
    <name type="scientific">Prorocentrum cordatum</name>
    <dbReference type="NCBI Taxonomy" id="2364126"/>
    <lineage>
        <taxon>Eukaryota</taxon>
        <taxon>Sar</taxon>
        <taxon>Alveolata</taxon>
        <taxon>Dinophyceae</taxon>
        <taxon>Prorocentrales</taxon>
        <taxon>Prorocentraceae</taxon>
        <taxon>Prorocentrum</taxon>
    </lineage>
</organism>
<comment type="caution">
    <text evidence="1">The sequence shown here is derived from an EMBL/GenBank/DDBJ whole genome shotgun (WGS) entry which is preliminary data.</text>
</comment>
<evidence type="ECO:0000313" key="1">
    <source>
        <dbReference type="EMBL" id="CAK0832047.1"/>
    </source>
</evidence>
<name>A0ABN9SJV9_9DINO</name>
<keyword evidence="2" id="KW-1185">Reference proteome</keyword>
<dbReference type="Proteomes" id="UP001189429">
    <property type="component" value="Unassembled WGS sequence"/>
</dbReference>
<evidence type="ECO:0000313" key="2">
    <source>
        <dbReference type="Proteomes" id="UP001189429"/>
    </source>
</evidence>
<protein>
    <recommendedName>
        <fullName evidence="3">RNA-directed DNA polymerase</fullName>
    </recommendedName>
</protein>
<accession>A0ABN9SJV9</accession>
<gene>
    <name evidence="1" type="ORF">PCOR1329_LOCUS30193</name>
</gene>
<dbReference type="EMBL" id="CAUYUJ010011547">
    <property type="protein sequence ID" value="CAK0832047.1"/>
    <property type="molecule type" value="Genomic_DNA"/>
</dbReference>
<sequence>MPRELAAAAARHQLFPKVSLRVGDIDADLGKRSRGSLTGSRVAGALGLIPAEATLGKMSEVCRRRGFQLDQSVHLAIATYVDNVYSASHTLYNATCLLDEFEARILADWGLKIKHSSKACMVAAGGDPSVSDASVWAPANSFEALGHILENTGARTMCVDRTLAAMWRAFWANCSLHRLREVPLQQRLKLLDRAVLPVFDYRCSRWPPAATLEGRIDTCQRRMVGLLMRVPRHAGEPAPDYFRRRASEAKDLCRQRRWWSHRHCFRVLDWRAHLERPRNSRSWAAELLHWQGERWLQGRRAQRHSYSLHAGRTDTRLAARRPRQRWHDGARYALEHVPPGSHAILYPNAVLPSPSAGRGPRQF</sequence>
<evidence type="ECO:0008006" key="3">
    <source>
        <dbReference type="Google" id="ProtNLM"/>
    </source>
</evidence>
<proteinExistence type="predicted"/>